<name>A0A9D1VBR5_9BACT</name>
<keyword evidence="1" id="KW-0472">Membrane</keyword>
<dbReference type="Proteomes" id="UP000823964">
    <property type="component" value="Unassembled WGS sequence"/>
</dbReference>
<dbReference type="AlphaFoldDB" id="A0A9D1VBR5"/>
<dbReference type="GO" id="GO:0004519">
    <property type="term" value="F:endonuclease activity"/>
    <property type="evidence" value="ECO:0007669"/>
    <property type="project" value="UniProtKB-KW"/>
</dbReference>
<evidence type="ECO:0000313" key="4">
    <source>
        <dbReference type="Proteomes" id="UP000823964"/>
    </source>
</evidence>
<dbReference type="SUPFAM" id="SSF56219">
    <property type="entry name" value="DNase I-like"/>
    <property type="match status" value="1"/>
</dbReference>
<dbReference type="Gene3D" id="3.60.10.10">
    <property type="entry name" value="Endonuclease/exonuclease/phosphatase"/>
    <property type="match status" value="1"/>
</dbReference>
<keyword evidence="1" id="KW-1133">Transmembrane helix</keyword>
<reference evidence="3" key="2">
    <citation type="submission" date="2021-04" db="EMBL/GenBank/DDBJ databases">
        <authorList>
            <person name="Gilroy R."/>
        </authorList>
    </citation>
    <scope>NUCLEOTIDE SEQUENCE</scope>
    <source>
        <strain evidence="3">14975</strain>
    </source>
</reference>
<dbReference type="EMBL" id="DXFQ01000099">
    <property type="protein sequence ID" value="HIX20064.1"/>
    <property type="molecule type" value="Genomic_DNA"/>
</dbReference>
<feature type="transmembrane region" description="Helical" evidence="1">
    <location>
        <begin position="21"/>
        <end position="41"/>
    </location>
</feature>
<evidence type="ECO:0000256" key="1">
    <source>
        <dbReference type="SAM" id="Phobius"/>
    </source>
</evidence>
<keyword evidence="3" id="KW-0378">Hydrolase</keyword>
<evidence type="ECO:0000259" key="2">
    <source>
        <dbReference type="Pfam" id="PF03372"/>
    </source>
</evidence>
<gene>
    <name evidence="3" type="ORF">H9862_05610</name>
</gene>
<proteinExistence type="predicted"/>
<comment type="caution">
    <text evidence="3">The sequence shown here is derived from an EMBL/GenBank/DDBJ whole genome shotgun (WGS) entry which is preliminary data.</text>
</comment>
<organism evidence="3 4">
    <name type="scientific">Candidatus Akkermansia intestinigallinarum</name>
    <dbReference type="NCBI Taxonomy" id="2838431"/>
    <lineage>
        <taxon>Bacteria</taxon>
        <taxon>Pseudomonadati</taxon>
        <taxon>Verrucomicrobiota</taxon>
        <taxon>Verrucomicrobiia</taxon>
        <taxon>Verrucomicrobiales</taxon>
        <taxon>Akkermansiaceae</taxon>
        <taxon>Akkermansia</taxon>
    </lineage>
</organism>
<dbReference type="Pfam" id="PF03372">
    <property type="entry name" value="Exo_endo_phos"/>
    <property type="match status" value="1"/>
</dbReference>
<keyword evidence="3" id="KW-0540">Nuclease</keyword>
<reference evidence="3" key="1">
    <citation type="journal article" date="2021" name="PeerJ">
        <title>Extensive microbial diversity within the chicken gut microbiome revealed by metagenomics and culture.</title>
        <authorList>
            <person name="Gilroy R."/>
            <person name="Ravi A."/>
            <person name="Getino M."/>
            <person name="Pursley I."/>
            <person name="Horton D.L."/>
            <person name="Alikhan N.F."/>
            <person name="Baker D."/>
            <person name="Gharbi K."/>
            <person name="Hall N."/>
            <person name="Watson M."/>
            <person name="Adriaenssens E.M."/>
            <person name="Foster-Nyarko E."/>
            <person name="Jarju S."/>
            <person name="Secka A."/>
            <person name="Antonio M."/>
            <person name="Oren A."/>
            <person name="Chaudhuri R.R."/>
            <person name="La Ragione R."/>
            <person name="Hildebrand F."/>
            <person name="Pallen M.J."/>
        </authorList>
    </citation>
    <scope>NUCLEOTIDE SEQUENCE</scope>
    <source>
        <strain evidence="3">14975</strain>
    </source>
</reference>
<keyword evidence="3" id="KW-0255">Endonuclease</keyword>
<dbReference type="InterPro" id="IPR036691">
    <property type="entry name" value="Endo/exonu/phosph_ase_sf"/>
</dbReference>
<sequence>MPPKLLLSLIRRLLFGGRRRRGDALIGLLVLVVLLLLLGYFKGHELRSSVEPVHIGDAPLERLASPDELEPKRDGRVPASQEPVVFLMQNVQNYFVDDGEGRSRHRISLKPIEEREAVADVIASAKPAVVGLIEIGGPRALQDLRERLRRRGLAYPYFVVLIRNGEDRALGILSQLPIIRNDSQADYPLFGQNRRKMLRGILDVTLQAEDGRRFRIFGAHLKSRVASDPAAASALRRNEARTLAMYVNSAMKKHPSMPVLIFGDWNDGPDDAAVQSFLSNGRDLTRLSPGDSDGQYWTLYYRRGKEYCTYDQIFVNSVLRKRMSDDCRSGIVDIKATDQASDHRAVWCEMR</sequence>
<feature type="domain" description="Endonuclease/exonuclease/phosphatase" evidence="2">
    <location>
        <begin position="115"/>
        <end position="343"/>
    </location>
</feature>
<dbReference type="InterPro" id="IPR005135">
    <property type="entry name" value="Endo/exonuclease/phosphatase"/>
</dbReference>
<evidence type="ECO:0000313" key="3">
    <source>
        <dbReference type="EMBL" id="HIX20064.1"/>
    </source>
</evidence>
<accession>A0A9D1VBR5</accession>
<keyword evidence="1" id="KW-0812">Transmembrane</keyword>
<protein>
    <submittedName>
        <fullName evidence="3">Endonuclease/exonuclease/phosphatase family protein</fullName>
    </submittedName>
</protein>